<name>A0ABV1T8U3_9ACTN</name>
<evidence type="ECO:0000313" key="3">
    <source>
        <dbReference type="Proteomes" id="UP001490365"/>
    </source>
</evidence>
<keyword evidence="3" id="KW-1185">Reference proteome</keyword>
<dbReference type="Proteomes" id="UP001490365">
    <property type="component" value="Unassembled WGS sequence"/>
</dbReference>
<dbReference type="RefSeq" id="WP_351954810.1">
    <property type="nucleotide sequence ID" value="NZ_JBEOZM010000001.1"/>
</dbReference>
<reference evidence="2 3" key="1">
    <citation type="submission" date="2024-06" db="EMBL/GenBank/DDBJ databases">
        <title>The Natural Products Discovery Center: Release of the First 8490 Sequenced Strains for Exploring Actinobacteria Biosynthetic Diversity.</title>
        <authorList>
            <person name="Kalkreuter E."/>
            <person name="Kautsar S.A."/>
            <person name="Yang D."/>
            <person name="Bader C.D."/>
            <person name="Teijaro C.N."/>
            <person name="Fluegel L."/>
            <person name="Davis C.M."/>
            <person name="Simpson J.R."/>
            <person name="Lauterbach L."/>
            <person name="Steele A.D."/>
            <person name="Gui C."/>
            <person name="Meng S."/>
            <person name="Li G."/>
            <person name="Viehrig K."/>
            <person name="Ye F."/>
            <person name="Su P."/>
            <person name="Kiefer A.F."/>
            <person name="Nichols A."/>
            <person name="Cepeda A.J."/>
            <person name="Yan W."/>
            <person name="Fan B."/>
            <person name="Jiang Y."/>
            <person name="Adhikari A."/>
            <person name="Zheng C.-J."/>
            <person name="Schuster L."/>
            <person name="Cowan T.M."/>
            <person name="Smanski M.J."/>
            <person name="Chevrette M.G."/>
            <person name="De Carvalho L.P.S."/>
            <person name="Shen B."/>
        </authorList>
    </citation>
    <scope>NUCLEOTIDE SEQUENCE [LARGE SCALE GENOMIC DNA]</scope>
    <source>
        <strain evidence="2 3">NPDC001694</strain>
    </source>
</reference>
<comment type="caution">
    <text evidence="2">The sequence shown here is derived from an EMBL/GenBank/DDBJ whole genome shotgun (WGS) entry which is preliminary data.</text>
</comment>
<organism evidence="2 3">
    <name type="scientific">Streptomyces sp. 900105755</name>
    <dbReference type="NCBI Taxonomy" id="3154389"/>
    <lineage>
        <taxon>Bacteria</taxon>
        <taxon>Bacillati</taxon>
        <taxon>Actinomycetota</taxon>
        <taxon>Actinomycetes</taxon>
        <taxon>Kitasatosporales</taxon>
        <taxon>Streptomycetaceae</taxon>
        <taxon>Streptomyces</taxon>
    </lineage>
</organism>
<protein>
    <submittedName>
        <fullName evidence="2">Uncharacterized protein</fullName>
    </submittedName>
</protein>
<gene>
    <name evidence="2" type="ORF">ABT211_02210</name>
</gene>
<accession>A0ABV1T8U3</accession>
<evidence type="ECO:0000256" key="1">
    <source>
        <dbReference type="SAM" id="MobiDB-lite"/>
    </source>
</evidence>
<proteinExistence type="predicted"/>
<dbReference type="EMBL" id="JBEOZM010000001">
    <property type="protein sequence ID" value="MER6266104.1"/>
    <property type="molecule type" value="Genomic_DNA"/>
</dbReference>
<feature type="region of interest" description="Disordered" evidence="1">
    <location>
        <begin position="34"/>
        <end position="61"/>
    </location>
</feature>
<evidence type="ECO:0000313" key="2">
    <source>
        <dbReference type="EMBL" id="MER6266104.1"/>
    </source>
</evidence>
<sequence>MDEDWFEVDVDVNDRNQKLIAVVRESARFWPECPPNATSVLVSEPDETGGESRGGDGVRDRDPYDIAIDEALADGEQVLLLAVDLCDLEENRVFGTLGATVVKDRLFCSQRHTTTYRPEPSDDVESLEAIGSLTELGRIAAGWFEEVVRRPVIGPIGHGAGSFVAPCTTPPPRYRWIRNAPDAKQVGPATPVVTD</sequence>